<gene>
    <name evidence="2" type="ORF">MJ923_05010</name>
</gene>
<dbReference type="AlphaFoldDB" id="A0AAJ1EZ43"/>
<dbReference type="RefSeq" id="WP_240590139.1">
    <property type="nucleotide sequence ID" value="NZ_JAKUDL010000001.1"/>
</dbReference>
<dbReference type="Proteomes" id="UP001297581">
    <property type="component" value="Unassembled WGS sequence"/>
</dbReference>
<comment type="caution">
    <text evidence="2">The sequence shown here is derived from an EMBL/GenBank/DDBJ whole genome shotgun (WGS) entry which is preliminary data.</text>
</comment>
<evidence type="ECO:0000313" key="3">
    <source>
        <dbReference type="Proteomes" id="UP001297581"/>
    </source>
</evidence>
<protein>
    <recommendedName>
        <fullName evidence="1">Bro-N domain-containing protein</fullName>
    </recommendedName>
</protein>
<organism evidence="2 3">
    <name type="scientific">Shewanella zhuhaiensis</name>
    <dbReference type="NCBI Taxonomy" id="2919576"/>
    <lineage>
        <taxon>Bacteria</taxon>
        <taxon>Pseudomonadati</taxon>
        <taxon>Pseudomonadota</taxon>
        <taxon>Gammaproteobacteria</taxon>
        <taxon>Alteromonadales</taxon>
        <taxon>Shewanellaceae</taxon>
        <taxon>Shewanella</taxon>
    </lineage>
</organism>
<evidence type="ECO:0000259" key="1">
    <source>
        <dbReference type="PROSITE" id="PS51750"/>
    </source>
</evidence>
<feature type="domain" description="Bro-N" evidence="1">
    <location>
        <begin position="127"/>
        <end position="232"/>
    </location>
</feature>
<accession>A0AAJ1EZ43</accession>
<reference evidence="2 3" key="1">
    <citation type="submission" date="2022-02" db="EMBL/GenBank/DDBJ databases">
        <title>The genome sequence of Shewanella sp. 3B26.</title>
        <authorList>
            <person name="Du J."/>
        </authorList>
    </citation>
    <scope>NUCLEOTIDE SEQUENCE [LARGE SCALE GENOMIC DNA]</scope>
    <source>
        <strain evidence="2 3">3B26</strain>
    </source>
</reference>
<dbReference type="PANTHER" id="PTHR36180">
    <property type="entry name" value="DNA-BINDING PROTEIN-RELATED-RELATED"/>
    <property type="match status" value="1"/>
</dbReference>
<proteinExistence type="predicted"/>
<name>A0AAJ1EZ43_9GAMM</name>
<dbReference type="PANTHER" id="PTHR36180:SF2">
    <property type="entry name" value="BRO FAMILY PROTEIN"/>
    <property type="match status" value="1"/>
</dbReference>
<dbReference type="PROSITE" id="PS51750">
    <property type="entry name" value="BRO_N"/>
    <property type="match status" value="1"/>
</dbReference>
<dbReference type="SMART" id="SM01040">
    <property type="entry name" value="Bro-N"/>
    <property type="match status" value="1"/>
</dbReference>
<dbReference type="Pfam" id="PF02498">
    <property type="entry name" value="Bro-N"/>
    <property type="match status" value="1"/>
</dbReference>
<dbReference type="InterPro" id="IPR003497">
    <property type="entry name" value="BRO_N_domain"/>
</dbReference>
<sequence>MYDLNDIHRAFKLPRKNLPHQWRHRDRYRLEASANLRAVNSDGVPKTLATKKGLIAYANWCDYGFYDVVLDAFDALTDGDTVKAQQLAITVLSVHEVRASELYAKGQRGGYAMRQAIEELNGDVAAIIELIDRVVPDFKDGQPYFVAKDVAEALEFRNPKDAVVRLCPNRLILKASHVKVGESPTLGIPNRGLSVIPEGDVYQLVMRSNLPSALTFRDWVCNVVLPSLRKTGAYVVGEEGL</sequence>
<keyword evidence="3" id="KW-1185">Reference proteome</keyword>
<dbReference type="EMBL" id="JAKUDL010000001">
    <property type="protein sequence ID" value="MCH4293661.1"/>
    <property type="molecule type" value="Genomic_DNA"/>
</dbReference>
<evidence type="ECO:0000313" key="2">
    <source>
        <dbReference type="EMBL" id="MCH4293661.1"/>
    </source>
</evidence>